<name>A0ABP0M347_9DINO</name>
<dbReference type="SUPFAM" id="SSF51905">
    <property type="entry name" value="FAD/NAD(P)-binding domain"/>
    <property type="match status" value="2"/>
</dbReference>
<dbReference type="Gene3D" id="3.50.50.60">
    <property type="entry name" value="FAD/NAD(P)-binding domain"/>
    <property type="match status" value="2"/>
</dbReference>
<keyword evidence="6" id="KW-0408">Iron</keyword>
<dbReference type="InterPro" id="IPR052034">
    <property type="entry name" value="NasD-like"/>
</dbReference>
<keyword evidence="4" id="KW-0479">Metal-binding</keyword>
<keyword evidence="7" id="KW-0411">Iron-sulfur</keyword>
<feature type="domain" description="FAD/NAD(P)-binding" evidence="8">
    <location>
        <begin position="178"/>
        <end position="336"/>
    </location>
</feature>
<evidence type="ECO:0000256" key="7">
    <source>
        <dbReference type="ARBA" id="ARBA00023014"/>
    </source>
</evidence>
<dbReference type="Pfam" id="PF07992">
    <property type="entry name" value="Pyr_redox_2"/>
    <property type="match status" value="2"/>
</dbReference>
<keyword evidence="10" id="KW-1185">Reference proteome</keyword>
<evidence type="ECO:0000313" key="9">
    <source>
        <dbReference type="EMBL" id="CAK9045167.1"/>
    </source>
</evidence>
<dbReference type="EMBL" id="CAXAMM010019213">
    <property type="protein sequence ID" value="CAK9045167.1"/>
    <property type="molecule type" value="Genomic_DNA"/>
</dbReference>
<comment type="pathway">
    <text evidence="2">Nitrogen metabolism; nitrate reduction (assimilation).</text>
</comment>
<reference evidence="9 10" key="1">
    <citation type="submission" date="2024-02" db="EMBL/GenBank/DDBJ databases">
        <authorList>
            <person name="Chen Y."/>
            <person name="Shah S."/>
            <person name="Dougan E. K."/>
            <person name="Thang M."/>
            <person name="Chan C."/>
        </authorList>
    </citation>
    <scope>NUCLEOTIDE SEQUENCE [LARGE SCALE GENOMIC DNA]</scope>
</reference>
<comment type="cofactor">
    <cofactor evidence="1">
        <name>siroheme</name>
        <dbReference type="ChEBI" id="CHEBI:60052"/>
    </cofactor>
</comment>
<evidence type="ECO:0000313" key="10">
    <source>
        <dbReference type="Proteomes" id="UP001642464"/>
    </source>
</evidence>
<dbReference type="PANTHER" id="PTHR43809">
    <property type="entry name" value="NITRITE REDUCTASE (NADH) LARGE SUBUNIT"/>
    <property type="match status" value="1"/>
</dbReference>
<dbReference type="PRINTS" id="PR00368">
    <property type="entry name" value="FADPNR"/>
</dbReference>
<keyword evidence="3" id="KW-0349">Heme</keyword>
<evidence type="ECO:0000256" key="2">
    <source>
        <dbReference type="ARBA" id="ARBA00005096"/>
    </source>
</evidence>
<dbReference type="PANTHER" id="PTHR43809:SF1">
    <property type="entry name" value="NITRITE REDUCTASE (NADH) LARGE SUBUNIT"/>
    <property type="match status" value="1"/>
</dbReference>
<organism evidence="9 10">
    <name type="scientific">Durusdinium trenchii</name>
    <dbReference type="NCBI Taxonomy" id="1381693"/>
    <lineage>
        <taxon>Eukaryota</taxon>
        <taxon>Sar</taxon>
        <taxon>Alveolata</taxon>
        <taxon>Dinophyceae</taxon>
        <taxon>Suessiales</taxon>
        <taxon>Symbiodiniaceae</taxon>
        <taxon>Durusdinium</taxon>
    </lineage>
</organism>
<gene>
    <name evidence="9" type="ORF">SCF082_LOCUS25543</name>
</gene>
<dbReference type="Proteomes" id="UP001642464">
    <property type="component" value="Unassembled WGS sequence"/>
</dbReference>
<evidence type="ECO:0000259" key="8">
    <source>
        <dbReference type="Pfam" id="PF07992"/>
    </source>
</evidence>
<evidence type="ECO:0000256" key="4">
    <source>
        <dbReference type="ARBA" id="ARBA00022723"/>
    </source>
</evidence>
<dbReference type="InterPro" id="IPR023753">
    <property type="entry name" value="FAD/NAD-binding_dom"/>
</dbReference>
<evidence type="ECO:0000256" key="6">
    <source>
        <dbReference type="ARBA" id="ARBA00023004"/>
    </source>
</evidence>
<keyword evidence="5" id="KW-0560">Oxidoreductase</keyword>
<dbReference type="InterPro" id="IPR036188">
    <property type="entry name" value="FAD/NAD-bd_sf"/>
</dbReference>
<proteinExistence type="predicted"/>
<sequence>MVYGLWKPGSEQAEVLAGTLGSPSAGLRYHGSDLSTKLKLLGVNVASFGANAEFWQHRIFDCQDGQANWCVRSVLEGNKYRKLVFRRLPSGGRKLVGGILVESVEDYQSLCDVARCGRELWGLETVVMTHGPRANPGQIEDMAPLLADEQKFQIGHGQVYPRDFPAPVLDMAAMPAVRVVLVGYGPVGHVLLQNLVEQRERRMAITVLCEEPHLAYNRVAMTSYFQHRSVCELAMCSPDWLQEKNIQVIFARATSIKRSHKQVTYEGPSGSGEVGYDELVLATGSAPFVPPVPGLASTAGVFLYRTIEDMDAIIARAGSARGTTRRAAVVGGGLLGHLEDGKRFGNHVSLAIIAYSERQVGLEAAKALLDLGLETHVFESAPHLMPSQLDSVAGELLKKQIETRPSQDTESLGCVVHVNVQLQEVLSEDSSGEICAARYLESEWTLDLELLVVSCGIRPRDELARGCDLDLGERGGVKVDDFLRSSDPHIYAVGEVASHEGGMVYGLWKPGSEQAEVLASTLGSPSAGLRYHGSDLSTKLKLMGVNVASFGESAAFWHGKTYQVLHDDEKPCICVRSVLEEGCYRKLIFKRMPGGSRKLLGGILVNSTEPEPHDDYHALCDVSRCGKELWGLEPMVLVEGPRVVPGRPGGVGVDQVEERYGKMIIDLLLNKRSCRFWSGKICEMGCERSGGRGSGVGRKVEGGETVFLRWRW</sequence>
<evidence type="ECO:0000256" key="5">
    <source>
        <dbReference type="ARBA" id="ARBA00023002"/>
    </source>
</evidence>
<accession>A0ABP0M347</accession>
<evidence type="ECO:0000256" key="1">
    <source>
        <dbReference type="ARBA" id="ARBA00001929"/>
    </source>
</evidence>
<evidence type="ECO:0000256" key="3">
    <source>
        <dbReference type="ARBA" id="ARBA00022617"/>
    </source>
</evidence>
<comment type="caution">
    <text evidence="9">The sequence shown here is derived from an EMBL/GenBank/DDBJ whole genome shotgun (WGS) entry which is preliminary data.</text>
</comment>
<protein>
    <submittedName>
        <fullName evidence="9">Nitrite reductase (NADH) large subunit</fullName>
    </submittedName>
</protein>
<feature type="domain" description="FAD/NAD(P)-binding" evidence="8">
    <location>
        <begin position="360"/>
        <end position="503"/>
    </location>
</feature>